<evidence type="ECO:0000256" key="1">
    <source>
        <dbReference type="SAM" id="MobiDB-lite"/>
    </source>
</evidence>
<keyword evidence="2" id="KW-0732">Signal</keyword>
<dbReference type="RefSeq" id="WP_320426875.1">
    <property type="nucleotide sequence ID" value="NZ_JAXCLA010000012.1"/>
</dbReference>
<feature type="signal peptide" evidence="2">
    <location>
        <begin position="1"/>
        <end position="28"/>
    </location>
</feature>
<accession>A0ABU5DSZ3</accession>
<gene>
    <name evidence="3" type="ORF">SNE35_30685</name>
</gene>
<evidence type="ECO:0000313" key="3">
    <source>
        <dbReference type="EMBL" id="MDY0748905.1"/>
    </source>
</evidence>
<feature type="chain" id="PRO_5046786638" evidence="2">
    <location>
        <begin position="29"/>
        <end position="120"/>
    </location>
</feature>
<dbReference type="InterPro" id="IPR024572">
    <property type="entry name" value="RcnB"/>
</dbReference>
<proteinExistence type="predicted"/>
<evidence type="ECO:0000256" key="2">
    <source>
        <dbReference type="SAM" id="SignalP"/>
    </source>
</evidence>
<reference evidence="3 4" key="1">
    <citation type="submission" date="2023-11" db="EMBL/GenBank/DDBJ databases">
        <title>Paucibacter sp. nov., isolated from fresh soil in Korea.</title>
        <authorList>
            <person name="Le N.T.T."/>
        </authorList>
    </citation>
    <scope>NUCLEOTIDE SEQUENCE [LARGE SCALE GENOMIC DNA]</scope>
    <source>
        <strain evidence="3 4">R3-3</strain>
    </source>
</reference>
<dbReference type="EMBL" id="JAXCLA010000012">
    <property type="protein sequence ID" value="MDY0748905.1"/>
    <property type="molecule type" value="Genomic_DNA"/>
</dbReference>
<dbReference type="Gene3D" id="3.10.450.160">
    <property type="entry name" value="inner membrane protein cigr"/>
    <property type="match status" value="1"/>
</dbReference>
<dbReference type="Proteomes" id="UP001285263">
    <property type="component" value="Unassembled WGS sequence"/>
</dbReference>
<dbReference type="Pfam" id="PF11776">
    <property type="entry name" value="RcnB"/>
    <property type="match status" value="1"/>
</dbReference>
<comment type="caution">
    <text evidence="3">The sequence shown here is derived from an EMBL/GenBank/DDBJ whole genome shotgun (WGS) entry which is preliminary data.</text>
</comment>
<keyword evidence="4" id="KW-1185">Reference proteome</keyword>
<feature type="region of interest" description="Disordered" evidence="1">
    <location>
        <begin position="29"/>
        <end position="53"/>
    </location>
</feature>
<organism evidence="3 4">
    <name type="scientific">Roseateles agri</name>
    <dbReference type="NCBI Taxonomy" id="3098619"/>
    <lineage>
        <taxon>Bacteria</taxon>
        <taxon>Pseudomonadati</taxon>
        <taxon>Pseudomonadota</taxon>
        <taxon>Betaproteobacteria</taxon>
        <taxon>Burkholderiales</taxon>
        <taxon>Sphaerotilaceae</taxon>
        <taxon>Roseateles</taxon>
    </lineage>
</organism>
<protein>
    <submittedName>
        <fullName evidence="3">RcnB family protein</fullName>
    </submittedName>
</protein>
<evidence type="ECO:0000313" key="4">
    <source>
        <dbReference type="Proteomes" id="UP001285263"/>
    </source>
</evidence>
<sequence length="120" mass="13534">MSKTTTKKMIASALAAVLTLGAAGGAFAQRHDRDDHHDHDRDNHEYSHRADMRRGAGPNHDIWVGRRVPTEYRQRSYVVDDWRGHHLRQPPRGYHWVQSGSDYLLVAVATGLIASAILNN</sequence>
<name>A0ABU5DSZ3_9BURK</name>